<proteinExistence type="predicted"/>
<reference evidence="2" key="1">
    <citation type="journal article" date="2020" name="Stud. Mycol.">
        <title>101 Dothideomycetes genomes: a test case for predicting lifestyles and emergence of pathogens.</title>
        <authorList>
            <person name="Haridas S."/>
            <person name="Albert R."/>
            <person name="Binder M."/>
            <person name="Bloem J."/>
            <person name="Labutti K."/>
            <person name="Salamov A."/>
            <person name="Andreopoulos B."/>
            <person name="Baker S."/>
            <person name="Barry K."/>
            <person name="Bills G."/>
            <person name="Bluhm B."/>
            <person name="Cannon C."/>
            <person name="Castanera R."/>
            <person name="Culley D."/>
            <person name="Daum C."/>
            <person name="Ezra D."/>
            <person name="Gonzalez J."/>
            <person name="Henrissat B."/>
            <person name="Kuo A."/>
            <person name="Liang C."/>
            <person name="Lipzen A."/>
            <person name="Lutzoni F."/>
            <person name="Magnuson J."/>
            <person name="Mondo S."/>
            <person name="Nolan M."/>
            <person name="Ohm R."/>
            <person name="Pangilinan J."/>
            <person name="Park H.-J."/>
            <person name="Ramirez L."/>
            <person name="Alfaro M."/>
            <person name="Sun H."/>
            <person name="Tritt A."/>
            <person name="Yoshinaga Y."/>
            <person name="Zwiers L.-H."/>
            <person name="Turgeon B."/>
            <person name="Goodwin S."/>
            <person name="Spatafora J."/>
            <person name="Crous P."/>
            <person name="Grigoriev I."/>
        </authorList>
    </citation>
    <scope>NUCLEOTIDE SEQUENCE</scope>
    <source>
        <strain evidence="2">CBS 690.94</strain>
    </source>
</reference>
<feature type="compositionally biased region" description="Polar residues" evidence="1">
    <location>
        <begin position="1"/>
        <end position="10"/>
    </location>
</feature>
<comment type="caution">
    <text evidence="2">The sequence shown here is derived from an EMBL/GenBank/DDBJ whole genome shotgun (WGS) entry which is preliminary data.</text>
</comment>
<evidence type="ECO:0000256" key="1">
    <source>
        <dbReference type="SAM" id="MobiDB-lite"/>
    </source>
</evidence>
<protein>
    <submittedName>
        <fullName evidence="2">Uncharacterized protein</fullName>
    </submittedName>
</protein>
<feature type="region of interest" description="Disordered" evidence="1">
    <location>
        <begin position="1"/>
        <end position="24"/>
    </location>
</feature>
<dbReference type="EMBL" id="MU001494">
    <property type="protein sequence ID" value="KAF2449712.1"/>
    <property type="molecule type" value="Genomic_DNA"/>
</dbReference>
<dbReference type="AlphaFoldDB" id="A0A9P4PT47"/>
<evidence type="ECO:0000313" key="2">
    <source>
        <dbReference type="EMBL" id="KAF2449712.1"/>
    </source>
</evidence>
<gene>
    <name evidence="2" type="ORF">P171DRAFT_198584</name>
</gene>
<name>A0A9P4PT47_9PLEO</name>
<accession>A0A9P4PT47</accession>
<sequence>MSDRSVSPFTVNPDFNPAAAPPAPAHVVHNPPVPLQIDDIDPENEYLNNLRNLFAPPIDMSNPFAQHTIHRHMPFTIASVLPRTAYKEEWEPKERRSDAYLAMQIQILTYLTTHAADELHPAQAHFFTENAGTKTHAPTAKQAVELCYFMRSHGFDTYVRLDPRGEKLRFYIADRDAGERRGQDSLYWQQDMKTGAVVPMEELARMGVRQRGRPWRRNALPYIFQDVETVW</sequence>
<evidence type="ECO:0000313" key="3">
    <source>
        <dbReference type="Proteomes" id="UP000799764"/>
    </source>
</evidence>
<keyword evidence="3" id="KW-1185">Reference proteome</keyword>
<organism evidence="2 3">
    <name type="scientific">Karstenula rhodostoma CBS 690.94</name>
    <dbReference type="NCBI Taxonomy" id="1392251"/>
    <lineage>
        <taxon>Eukaryota</taxon>
        <taxon>Fungi</taxon>
        <taxon>Dikarya</taxon>
        <taxon>Ascomycota</taxon>
        <taxon>Pezizomycotina</taxon>
        <taxon>Dothideomycetes</taxon>
        <taxon>Pleosporomycetidae</taxon>
        <taxon>Pleosporales</taxon>
        <taxon>Massarineae</taxon>
        <taxon>Didymosphaeriaceae</taxon>
        <taxon>Karstenula</taxon>
    </lineage>
</organism>
<dbReference type="OrthoDB" id="3770722at2759"/>
<dbReference type="Proteomes" id="UP000799764">
    <property type="component" value="Unassembled WGS sequence"/>
</dbReference>